<organism evidence="2 3">
    <name type="scientific">Pseudomassariella vexata</name>
    <dbReference type="NCBI Taxonomy" id="1141098"/>
    <lineage>
        <taxon>Eukaryota</taxon>
        <taxon>Fungi</taxon>
        <taxon>Dikarya</taxon>
        <taxon>Ascomycota</taxon>
        <taxon>Pezizomycotina</taxon>
        <taxon>Sordariomycetes</taxon>
        <taxon>Xylariomycetidae</taxon>
        <taxon>Amphisphaeriales</taxon>
        <taxon>Pseudomassariaceae</taxon>
        <taxon>Pseudomassariella</taxon>
    </lineage>
</organism>
<accession>A0A1Y2DJX9</accession>
<protein>
    <recommendedName>
        <fullName evidence="4">Secreted protein</fullName>
    </recommendedName>
</protein>
<keyword evidence="1" id="KW-0732">Signal</keyword>
<dbReference type="Proteomes" id="UP000193689">
    <property type="component" value="Unassembled WGS sequence"/>
</dbReference>
<feature type="chain" id="PRO_5013163986" description="Secreted protein" evidence="1">
    <location>
        <begin position="18"/>
        <end position="119"/>
    </location>
</feature>
<proteinExistence type="predicted"/>
<reference evidence="2 3" key="1">
    <citation type="submission" date="2016-07" db="EMBL/GenBank/DDBJ databases">
        <title>Pervasive Adenine N6-methylation of Active Genes in Fungi.</title>
        <authorList>
            <consortium name="DOE Joint Genome Institute"/>
            <person name="Mondo S.J."/>
            <person name="Dannebaum R.O."/>
            <person name="Kuo R.C."/>
            <person name="Labutti K."/>
            <person name="Haridas S."/>
            <person name="Kuo A."/>
            <person name="Salamov A."/>
            <person name="Ahrendt S.R."/>
            <person name="Lipzen A."/>
            <person name="Sullivan W."/>
            <person name="Andreopoulos W.B."/>
            <person name="Clum A."/>
            <person name="Lindquist E."/>
            <person name="Daum C."/>
            <person name="Ramamoorthy G.K."/>
            <person name="Gryganskyi A."/>
            <person name="Culley D."/>
            <person name="Magnuson J.K."/>
            <person name="James T.Y."/>
            <person name="O'Malley M.A."/>
            <person name="Stajich J.E."/>
            <person name="Spatafora J.W."/>
            <person name="Visel A."/>
            <person name="Grigoriev I.V."/>
        </authorList>
    </citation>
    <scope>NUCLEOTIDE SEQUENCE [LARGE SCALE GENOMIC DNA]</scope>
    <source>
        <strain evidence="2 3">CBS 129021</strain>
    </source>
</reference>
<evidence type="ECO:0008006" key="4">
    <source>
        <dbReference type="Google" id="ProtNLM"/>
    </source>
</evidence>
<name>A0A1Y2DJX9_9PEZI</name>
<gene>
    <name evidence="2" type="ORF">BCR38DRAFT_59134</name>
</gene>
<dbReference type="AlphaFoldDB" id="A0A1Y2DJX9"/>
<sequence>MALVFIFGLVLCSGAESDGTRWFAVQQVASMRPSTDVGGAAILRPVARGRIIICEVHPTLGGFVCTSVAVEACLMEPAQRRHFLLATRKCTWALNLGAGVSRSNLGANYWKLALAWPEA</sequence>
<evidence type="ECO:0000256" key="1">
    <source>
        <dbReference type="SAM" id="SignalP"/>
    </source>
</evidence>
<dbReference type="EMBL" id="MCFJ01000013">
    <property type="protein sequence ID" value="ORY59553.1"/>
    <property type="molecule type" value="Genomic_DNA"/>
</dbReference>
<evidence type="ECO:0000313" key="2">
    <source>
        <dbReference type="EMBL" id="ORY59553.1"/>
    </source>
</evidence>
<dbReference type="GeneID" id="63781716"/>
<dbReference type="InParanoid" id="A0A1Y2DJX9"/>
<dbReference type="RefSeq" id="XP_040712127.1">
    <property type="nucleotide sequence ID" value="XM_040865504.1"/>
</dbReference>
<evidence type="ECO:0000313" key="3">
    <source>
        <dbReference type="Proteomes" id="UP000193689"/>
    </source>
</evidence>
<comment type="caution">
    <text evidence="2">The sequence shown here is derived from an EMBL/GenBank/DDBJ whole genome shotgun (WGS) entry which is preliminary data.</text>
</comment>
<keyword evidence="3" id="KW-1185">Reference proteome</keyword>
<feature type="signal peptide" evidence="1">
    <location>
        <begin position="1"/>
        <end position="17"/>
    </location>
</feature>